<dbReference type="PANTHER" id="PTHR43707:SF6">
    <property type="entry name" value="ATP PHOSPHORIBOSYLTRANSFERASE REGULATORY SUBUNIT"/>
    <property type="match status" value="1"/>
</dbReference>
<feature type="binding site" evidence="10">
    <location>
        <position position="117"/>
    </location>
    <ligand>
        <name>L-histidine</name>
        <dbReference type="ChEBI" id="CHEBI:57595"/>
    </ligand>
</feature>
<evidence type="ECO:0000256" key="3">
    <source>
        <dbReference type="ARBA" id="ARBA00005539"/>
    </source>
</evidence>
<keyword evidence="5 9" id="KW-0963">Cytoplasm</keyword>
<feature type="binding site" evidence="10">
    <location>
        <begin position="263"/>
        <end position="264"/>
    </location>
    <ligand>
        <name>L-histidine</name>
        <dbReference type="ChEBI" id="CHEBI:57595"/>
    </ligand>
</feature>
<evidence type="ECO:0000256" key="2">
    <source>
        <dbReference type="ARBA" id="ARBA00004667"/>
    </source>
</evidence>
<dbReference type="SUPFAM" id="SSF55681">
    <property type="entry name" value="Class II aaRS and biotin synthetases"/>
    <property type="match status" value="1"/>
</dbReference>
<proteinExistence type="inferred from homology"/>
<keyword evidence="6 9" id="KW-0028">Amino-acid biosynthesis</keyword>
<comment type="subunit">
    <text evidence="9">Heteromultimer composed of HisG and HisZ subunits.</text>
</comment>
<feature type="domain" description="Class II Histidinyl-tRNA synthetase (HisRS)-like catalytic core" evidence="11">
    <location>
        <begin position="9"/>
        <end position="310"/>
    </location>
</feature>
<dbReference type="InterPro" id="IPR041715">
    <property type="entry name" value="HisRS-like_core"/>
</dbReference>
<evidence type="ECO:0000313" key="12">
    <source>
        <dbReference type="EMBL" id="CEL90602.1"/>
    </source>
</evidence>
<sequence>MNKITLPIGMHDKLFKRARVTYEIERDISDFLMAQGFNRIDTPTLEHFEVFSDHVEPHHYHLFDKKGELLVLRPDVTSQIGRVIASTRVHTPTKFSYSGKVFHYQEELRGLANELSQAGIEIIGYPAREAVLEAIKTAKQSLDLAQVKSYQFEFSHAAILQTILASLALDSQEEAQLLDYIRKKNRTGIFEFTQTRSSEFDDFLQELPYLFGPSQQVLARARELVDNERILTALDDIEQVLQSLSGLLEQTIMDLGQVAAMPYYTGLTFKVFGDRVPDAFLSGGRYDQLFKRFGAAELTAIGWSLDIDSVYQAIHDDLPDEGGKEGDSR</sequence>
<protein>
    <recommendedName>
        <fullName evidence="4 9">ATP phosphoribosyltransferase regulatory subunit</fullName>
    </recommendedName>
</protein>
<reference evidence="12 13" key="1">
    <citation type="submission" date="2015-01" db="EMBL/GenBank/DDBJ databases">
        <authorList>
            <person name="Pelicic Vladimir"/>
        </authorList>
    </citation>
    <scope>NUCLEOTIDE SEQUENCE [LARGE SCALE GENOMIC DNA]</scope>
    <source>
        <strain evidence="12 13">2908</strain>
    </source>
</reference>
<feature type="binding site" evidence="10">
    <location>
        <begin position="75"/>
        <end position="77"/>
    </location>
    <ligand>
        <name>L-histidine</name>
        <dbReference type="ChEBI" id="CHEBI:57595"/>
    </ligand>
</feature>
<dbReference type="AlphaFoldDB" id="A0A0B7GLA3"/>
<gene>
    <name evidence="9 12" type="primary">hisZ</name>
    <name evidence="12" type="ORF">SSV_1307</name>
</gene>
<dbReference type="GO" id="GO:0004821">
    <property type="term" value="F:histidine-tRNA ligase activity"/>
    <property type="evidence" value="ECO:0007669"/>
    <property type="project" value="TreeGrafter"/>
</dbReference>
<dbReference type="UniPathway" id="UPA00031">
    <property type="reaction ID" value="UER00006"/>
</dbReference>
<comment type="pathway">
    <text evidence="2 9">Amino-acid biosynthesis; L-histidine biosynthesis; L-histidine from 5-phospho-alpha-D-ribose 1-diphosphate: step 1/9.</text>
</comment>
<evidence type="ECO:0000256" key="8">
    <source>
        <dbReference type="ARBA" id="ARBA00025246"/>
    </source>
</evidence>
<name>A0A0B7GLA3_STRSA</name>
<comment type="function">
    <text evidence="8 9">Required for the first step of histidine biosynthesis. May allow the feedback regulation of ATP phosphoribosyltransferase activity by histidine.</text>
</comment>
<dbReference type="GO" id="GO:0006427">
    <property type="term" value="P:histidyl-tRNA aminoacylation"/>
    <property type="evidence" value="ECO:0007669"/>
    <property type="project" value="TreeGrafter"/>
</dbReference>
<dbReference type="GO" id="GO:0000105">
    <property type="term" value="P:L-histidine biosynthetic process"/>
    <property type="evidence" value="ECO:0007669"/>
    <property type="project" value="UniProtKB-UniRule"/>
</dbReference>
<dbReference type="PANTHER" id="PTHR43707">
    <property type="entry name" value="HISTIDYL-TRNA SYNTHETASE"/>
    <property type="match status" value="1"/>
</dbReference>
<dbReference type="HAMAP" id="MF_00125">
    <property type="entry name" value="HisZ"/>
    <property type="match status" value="1"/>
</dbReference>
<evidence type="ECO:0000256" key="1">
    <source>
        <dbReference type="ARBA" id="ARBA00004496"/>
    </source>
</evidence>
<dbReference type="GO" id="GO:0140096">
    <property type="term" value="F:catalytic activity, acting on a protein"/>
    <property type="evidence" value="ECO:0007669"/>
    <property type="project" value="UniProtKB-ARBA"/>
</dbReference>
<dbReference type="Gene3D" id="3.30.930.10">
    <property type="entry name" value="Bira Bifunctional Protein, Domain 2"/>
    <property type="match status" value="1"/>
</dbReference>
<dbReference type="Pfam" id="PF13393">
    <property type="entry name" value="tRNA-synt_His"/>
    <property type="match status" value="1"/>
</dbReference>
<evidence type="ECO:0000256" key="10">
    <source>
        <dbReference type="PIRSR" id="PIRSR001549-1"/>
    </source>
</evidence>
<dbReference type="InterPro" id="IPR004517">
    <property type="entry name" value="HisZ"/>
</dbReference>
<keyword evidence="7 9" id="KW-0368">Histidine biosynthesis</keyword>
<evidence type="ECO:0000256" key="7">
    <source>
        <dbReference type="ARBA" id="ARBA00023102"/>
    </source>
</evidence>
<keyword evidence="12" id="KW-0808">Transferase</keyword>
<dbReference type="GO" id="GO:0005737">
    <property type="term" value="C:cytoplasm"/>
    <property type="evidence" value="ECO:0007669"/>
    <property type="project" value="UniProtKB-SubCell"/>
</dbReference>
<comment type="subcellular location">
    <subcellularLocation>
        <location evidence="1 9">Cytoplasm</location>
    </subcellularLocation>
</comment>
<dbReference type="InterPro" id="IPR004516">
    <property type="entry name" value="HisRS/HisZ"/>
</dbReference>
<comment type="similarity">
    <text evidence="3 9">Belongs to the class-II aminoacyl-tRNA synthetase family. HisZ subfamily.</text>
</comment>
<organism evidence="12 13">
    <name type="scientific">Streptococcus sanguinis</name>
    <dbReference type="NCBI Taxonomy" id="1305"/>
    <lineage>
        <taxon>Bacteria</taxon>
        <taxon>Bacillati</taxon>
        <taxon>Bacillota</taxon>
        <taxon>Bacilli</taxon>
        <taxon>Lactobacillales</taxon>
        <taxon>Streptococcaceae</taxon>
        <taxon>Streptococcus</taxon>
    </lineage>
</organism>
<evidence type="ECO:0000256" key="9">
    <source>
        <dbReference type="HAMAP-Rule" id="MF_00125"/>
    </source>
</evidence>
<evidence type="ECO:0000259" key="11">
    <source>
        <dbReference type="Pfam" id="PF13393"/>
    </source>
</evidence>
<evidence type="ECO:0000256" key="6">
    <source>
        <dbReference type="ARBA" id="ARBA00022605"/>
    </source>
</evidence>
<dbReference type="EMBL" id="CDMW01000001">
    <property type="protein sequence ID" value="CEL90602.1"/>
    <property type="molecule type" value="Genomic_DNA"/>
</dbReference>
<evidence type="ECO:0000256" key="4">
    <source>
        <dbReference type="ARBA" id="ARBA00020397"/>
    </source>
</evidence>
<dbReference type="CDD" id="cd00773">
    <property type="entry name" value="HisRS-like_core"/>
    <property type="match status" value="1"/>
</dbReference>
<dbReference type="InterPro" id="IPR045864">
    <property type="entry name" value="aa-tRNA-synth_II/BPL/LPL"/>
</dbReference>
<evidence type="ECO:0000256" key="5">
    <source>
        <dbReference type="ARBA" id="ARBA00022490"/>
    </source>
</evidence>
<keyword evidence="12" id="KW-0328">Glycosyltransferase</keyword>
<dbReference type="RefSeq" id="WP_072074182.1">
    <property type="nucleotide sequence ID" value="NZ_CDMW01000001.1"/>
</dbReference>
<comment type="miscellaneous">
    <text evidence="9">This function is generally fulfilled by the C-terminal part of HisG, which is missing in some bacteria such as this one.</text>
</comment>
<dbReference type="GO" id="GO:0016757">
    <property type="term" value="F:glycosyltransferase activity"/>
    <property type="evidence" value="ECO:0007669"/>
    <property type="project" value="UniProtKB-KW"/>
</dbReference>
<dbReference type="Proteomes" id="UP000183504">
    <property type="component" value="Unassembled WGS sequence"/>
</dbReference>
<evidence type="ECO:0000313" key="13">
    <source>
        <dbReference type="Proteomes" id="UP000183504"/>
    </source>
</evidence>
<accession>A0A0B7GLA3</accession>
<dbReference type="PIRSF" id="PIRSF001549">
    <property type="entry name" value="His-tRNA_synth"/>
    <property type="match status" value="1"/>
</dbReference>
<feature type="binding site" evidence="10">
    <location>
        <position position="121"/>
    </location>
    <ligand>
        <name>L-histidine</name>
        <dbReference type="ChEBI" id="CHEBI:57595"/>
    </ligand>
</feature>